<keyword evidence="3" id="KW-0808">Transferase</keyword>
<reference evidence="3" key="1">
    <citation type="submission" date="2014-07" db="EMBL/GenBank/DDBJ databases">
        <authorList>
            <person name="Hornung V.Bastian."/>
        </authorList>
    </citation>
    <scope>NUCLEOTIDE SEQUENCE</scope>
    <source>
        <strain evidence="3">PCE-S</strain>
    </source>
</reference>
<evidence type="ECO:0000259" key="2">
    <source>
        <dbReference type="PROSITE" id="PS51186"/>
    </source>
</evidence>
<dbReference type="PATRIC" id="fig|49338.4.peg.125"/>
<sequence length="164" mass="19190">MTKIIDKNMLSLRPIKKEDFSVIEEWLNKDYIKKWYGEPEEWLSEIRNDSGDFGWLNHYIVLYQDMPIGFCQYYDCSKTPPGFEWDSEPKGTFCIDYLIGQEFFLKKGLGSVIVQQLCSLIFKQENPVQIIADPVPENIDSIKLLERNGFTLDPTSGLYKMKIK</sequence>
<dbReference type="PROSITE" id="PS51186">
    <property type="entry name" value="GNAT"/>
    <property type="match status" value="1"/>
</dbReference>
<reference evidence="4 5" key="2">
    <citation type="submission" date="2015-12" db="EMBL/GenBank/DDBJ databases">
        <title>Draft Genome Sequence of Desulfitobacterium hafniense Strain DH, a Sulfate-reducing Bacterium Isolated from Paddy Soils.</title>
        <authorList>
            <person name="Bao P."/>
            <person name="Zhang X."/>
            <person name="Li G."/>
        </authorList>
    </citation>
    <scope>NUCLEOTIDE SEQUENCE [LARGE SCALE GENOMIC DNA]</scope>
    <source>
        <strain evidence="4 5">DH</strain>
    </source>
</reference>
<dbReference type="GO" id="GO:0046677">
    <property type="term" value="P:response to antibiotic"/>
    <property type="evidence" value="ECO:0007669"/>
    <property type="project" value="UniProtKB-KW"/>
</dbReference>
<evidence type="ECO:0000313" key="4">
    <source>
        <dbReference type="EMBL" id="KTE93387.1"/>
    </source>
</evidence>
<dbReference type="RefSeq" id="WP_011458837.1">
    <property type="nucleotide sequence ID" value="NZ_LK996017.1"/>
</dbReference>
<dbReference type="PANTHER" id="PTHR31438:SF1">
    <property type="entry name" value="LYSINE N-ACYLTRANSFERASE C17G9.06C-RELATED"/>
    <property type="match status" value="1"/>
</dbReference>
<evidence type="ECO:0000313" key="5">
    <source>
        <dbReference type="Proteomes" id="UP000054623"/>
    </source>
</evidence>
<evidence type="ECO:0000256" key="1">
    <source>
        <dbReference type="ARBA" id="ARBA00023251"/>
    </source>
</evidence>
<dbReference type="EMBL" id="LOCK01000001">
    <property type="protein sequence ID" value="KTE93387.1"/>
    <property type="molecule type" value="Genomic_DNA"/>
</dbReference>
<proteinExistence type="predicted"/>
<gene>
    <name evidence="4" type="ORF">AT727_00025</name>
    <name evidence="3" type="ORF">DPCES_0116</name>
</gene>
<organism evidence="3">
    <name type="scientific">Desulfitobacterium hafniense</name>
    <name type="common">Desulfitobacterium frappieri</name>
    <dbReference type="NCBI Taxonomy" id="49338"/>
    <lineage>
        <taxon>Bacteria</taxon>
        <taxon>Bacillati</taxon>
        <taxon>Bacillota</taxon>
        <taxon>Clostridia</taxon>
        <taxon>Eubacteriales</taxon>
        <taxon>Desulfitobacteriaceae</taxon>
        <taxon>Desulfitobacterium</taxon>
    </lineage>
</organism>
<dbReference type="SUPFAM" id="SSF55729">
    <property type="entry name" value="Acyl-CoA N-acyltransferases (Nat)"/>
    <property type="match status" value="1"/>
</dbReference>
<evidence type="ECO:0000313" key="3">
    <source>
        <dbReference type="EMBL" id="CDX00003.1"/>
    </source>
</evidence>
<dbReference type="AlphaFoldDB" id="A0A098AUG4"/>
<protein>
    <submittedName>
        <fullName evidence="3">Acyl-CoA N-acyltransferase</fullName>
    </submittedName>
</protein>
<dbReference type="InterPro" id="IPR016181">
    <property type="entry name" value="Acyl_CoA_acyltransferase"/>
</dbReference>
<dbReference type="PANTHER" id="PTHR31438">
    <property type="entry name" value="LYSINE N-ACYLTRANSFERASE C17G9.06C-RELATED"/>
    <property type="match status" value="1"/>
</dbReference>
<keyword evidence="1" id="KW-0046">Antibiotic resistance</keyword>
<dbReference type="EMBL" id="LK996017">
    <property type="protein sequence ID" value="CDX00003.1"/>
    <property type="molecule type" value="Genomic_DNA"/>
</dbReference>
<dbReference type="GO" id="GO:0016410">
    <property type="term" value="F:N-acyltransferase activity"/>
    <property type="evidence" value="ECO:0007669"/>
    <property type="project" value="TreeGrafter"/>
</dbReference>
<dbReference type="Pfam" id="PF13523">
    <property type="entry name" value="Acetyltransf_8"/>
    <property type="match status" value="1"/>
</dbReference>
<dbReference type="Gene3D" id="3.40.630.30">
    <property type="match status" value="1"/>
</dbReference>
<dbReference type="OrthoDB" id="9795206at2"/>
<keyword evidence="3" id="KW-0012">Acyltransferase</keyword>
<dbReference type="Proteomes" id="UP000054623">
    <property type="component" value="Unassembled WGS sequence"/>
</dbReference>
<accession>A0A098AUG4</accession>
<name>A0A098AUG4_DESHA</name>
<feature type="domain" description="N-acetyltransferase" evidence="2">
    <location>
        <begin position="10"/>
        <end position="164"/>
    </location>
</feature>
<dbReference type="InterPro" id="IPR000182">
    <property type="entry name" value="GNAT_dom"/>
</dbReference>